<dbReference type="Pfam" id="PF00884">
    <property type="entry name" value="Sulfatase"/>
    <property type="match status" value="1"/>
</dbReference>
<dbReference type="EMBL" id="CP036432">
    <property type="protein sequence ID" value="QDV86899.1"/>
    <property type="molecule type" value="Genomic_DNA"/>
</dbReference>
<keyword evidence="9" id="KW-1185">Reference proteome</keyword>
<reference evidence="8 9" key="1">
    <citation type="submission" date="2019-02" db="EMBL/GenBank/DDBJ databases">
        <title>Deep-cultivation of Planctomycetes and their phenomic and genomic characterization uncovers novel biology.</title>
        <authorList>
            <person name="Wiegand S."/>
            <person name="Jogler M."/>
            <person name="Boedeker C."/>
            <person name="Pinto D."/>
            <person name="Vollmers J."/>
            <person name="Rivas-Marin E."/>
            <person name="Kohn T."/>
            <person name="Peeters S.H."/>
            <person name="Heuer A."/>
            <person name="Rast P."/>
            <person name="Oberbeckmann S."/>
            <person name="Bunk B."/>
            <person name="Jeske O."/>
            <person name="Meyerdierks A."/>
            <person name="Storesund J.E."/>
            <person name="Kallscheuer N."/>
            <person name="Luecker S."/>
            <person name="Lage O.M."/>
            <person name="Pohl T."/>
            <person name="Merkel B.J."/>
            <person name="Hornburger P."/>
            <person name="Mueller R.-W."/>
            <person name="Bruemmer F."/>
            <person name="Labrenz M."/>
            <person name="Spormann A.M."/>
            <person name="Op den Camp H."/>
            <person name="Overmann J."/>
            <person name="Amann R."/>
            <person name="Jetten M.S.M."/>
            <person name="Mascher T."/>
            <person name="Medema M.H."/>
            <person name="Devos D.P."/>
            <person name="Kaster A.-K."/>
            <person name="Ovreas L."/>
            <person name="Rohde M."/>
            <person name="Galperin M.Y."/>
            <person name="Jogler C."/>
        </authorList>
    </citation>
    <scope>NUCLEOTIDE SEQUENCE [LARGE SCALE GENOMIC DNA]</scope>
    <source>
        <strain evidence="8 9">TBK1r</strain>
    </source>
</reference>
<keyword evidence="2" id="KW-0479">Metal-binding</keyword>
<feature type="domain" description="Sulfatase N-terminal" evidence="7">
    <location>
        <begin position="27"/>
        <end position="334"/>
    </location>
</feature>
<protein>
    <submittedName>
        <fullName evidence="8">Arylsulfatase</fullName>
        <ecNumber evidence="8">3.1.6.1</ecNumber>
    </submittedName>
</protein>
<evidence type="ECO:0000256" key="6">
    <source>
        <dbReference type="SAM" id="SignalP"/>
    </source>
</evidence>
<feature type="chain" id="PRO_5045933570" evidence="6">
    <location>
        <begin position="25"/>
        <end position="607"/>
    </location>
</feature>
<dbReference type="PROSITE" id="PS00523">
    <property type="entry name" value="SULFATASE_1"/>
    <property type="match status" value="1"/>
</dbReference>
<feature type="signal peptide" evidence="6">
    <location>
        <begin position="1"/>
        <end position="24"/>
    </location>
</feature>
<dbReference type="PANTHER" id="PTHR42693:SF53">
    <property type="entry name" value="ENDO-4-O-SULFATASE"/>
    <property type="match status" value="1"/>
</dbReference>
<dbReference type="SUPFAM" id="SSF53649">
    <property type="entry name" value="Alkaline phosphatase-like"/>
    <property type="match status" value="1"/>
</dbReference>
<evidence type="ECO:0000256" key="1">
    <source>
        <dbReference type="ARBA" id="ARBA00008779"/>
    </source>
</evidence>
<comment type="similarity">
    <text evidence="1">Belongs to the sulfatase family.</text>
</comment>
<dbReference type="InterPro" id="IPR050738">
    <property type="entry name" value="Sulfatase"/>
</dbReference>
<keyword evidence="4" id="KW-0106">Calcium</keyword>
<name>A0ABX5XY27_9BACT</name>
<evidence type="ECO:0000256" key="3">
    <source>
        <dbReference type="ARBA" id="ARBA00022801"/>
    </source>
</evidence>
<dbReference type="InterPro" id="IPR017850">
    <property type="entry name" value="Alkaline_phosphatase_core_sf"/>
</dbReference>
<dbReference type="Gene3D" id="3.40.720.10">
    <property type="entry name" value="Alkaline Phosphatase, subunit A"/>
    <property type="match status" value="1"/>
</dbReference>
<dbReference type="RefSeq" id="WP_145218354.1">
    <property type="nucleotide sequence ID" value="NZ_CP036432.1"/>
</dbReference>
<evidence type="ECO:0000313" key="9">
    <source>
        <dbReference type="Proteomes" id="UP000318081"/>
    </source>
</evidence>
<dbReference type="Proteomes" id="UP000318081">
    <property type="component" value="Chromosome"/>
</dbReference>
<keyword evidence="6" id="KW-0732">Signal</keyword>
<evidence type="ECO:0000256" key="5">
    <source>
        <dbReference type="SAM" id="MobiDB-lite"/>
    </source>
</evidence>
<feature type="region of interest" description="Disordered" evidence="5">
    <location>
        <begin position="429"/>
        <end position="449"/>
    </location>
</feature>
<evidence type="ECO:0000259" key="7">
    <source>
        <dbReference type="Pfam" id="PF00884"/>
    </source>
</evidence>
<dbReference type="InterPro" id="IPR024607">
    <property type="entry name" value="Sulfatase_CS"/>
</dbReference>
<organism evidence="8 9">
    <name type="scientific">Stieleria magnilauensis</name>
    <dbReference type="NCBI Taxonomy" id="2527963"/>
    <lineage>
        <taxon>Bacteria</taxon>
        <taxon>Pseudomonadati</taxon>
        <taxon>Planctomycetota</taxon>
        <taxon>Planctomycetia</taxon>
        <taxon>Pirellulales</taxon>
        <taxon>Pirellulaceae</taxon>
        <taxon>Stieleria</taxon>
    </lineage>
</organism>
<sequence>MKSIITPALLFLVSLLCLPVGSLAAPPNLVVFLADDAGWGDFSWSGNRQVSTPNIDSIAKGGVSLDRFYVCSVCAPTRAEFLTGRYHPRGGVSGVSTGKERLDPDEKTIADAFHAAGYATGAFGKWHNGSQWPYHPMARGFDEYFGHTAGHWGEYFDAPLEENGRMVRTQGYIVDVCTDRALDFIDRNKAHPFVCYVPFTTPHSPWTAPEKDWQRFKDKPITQRATDTKAEVDDHTRCALAMVENQDWNVGRVLDRLAQHDIDDNTIVVYFSDNGPNSHRWTGGMKGRKGTTDEGGLRSVCYLRWPAKLPAGHTVTPICGAIDLMPTLTSLAGVKRVGDKPLDGRDLTPLLMQPTADQQNTDWTEHRHFSHWANKVSVRTQTHRLDHQGNLFDMIADPGQTTPMNAQHPELAAELTAAVKAWRQEMFGTDAPAPRQPANRKKGAQSIDPRPFTVGYREFPITMLPARDGEPRGGVRRSSGAPNCSYFVNWTSTDDSMVWLIEVNTTGRYGVTIDYTCKVPDAGSTIELSFSGAKLTGKVAPGWDPPLYTNQDTLERPKGESQMKEFRTLELGQIDLPAGTGPLTLRATDIPGQSVMDVRRVTLTLLP</sequence>
<dbReference type="CDD" id="cd16146">
    <property type="entry name" value="ARS_like"/>
    <property type="match status" value="1"/>
</dbReference>
<dbReference type="InterPro" id="IPR000917">
    <property type="entry name" value="Sulfatase_N"/>
</dbReference>
<dbReference type="Gene3D" id="2.60.120.260">
    <property type="entry name" value="Galactose-binding domain-like"/>
    <property type="match status" value="1"/>
</dbReference>
<evidence type="ECO:0000256" key="2">
    <source>
        <dbReference type="ARBA" id="ARBA00022723"/>
    </source>
</evidence>
<evidence type="ECO:0000313" key="8">
    <source>
        <dbReference type="EMBL" id="QDV86899.1"/>
    </source>
</evidence>
<evidence type="ECO:0000256" key="4">
    <source>
        <dbReference type="ARBA" id="ARBA00022837"/>
    </source>
</evidence>
<accession>A0ABX5XY27</accession>
<gene>
    <name evidence="8" type="primary">atsA_70</name>
    <name evidence="8" type="ORF">TBK1r_59260</name>
</gene>
<keyword evidence="3 8" id="KW-0378">Hydrolase</keyword>
<dbReference type="GO" id="GO:0004065">
    <property type="term" value="F:arylsulfatase activity"/>
    <property type="evidence" value="ECO:0007669"/>
    <property type="project" value="UniProtKB-EC"/>
</dbReference>
<dbReference type="EC" id="3.1.6.1" evidence="8"/>
<dbReference type="PANTHER" id="PTHR42693">
    <property type="entry name" value="ARYLSULFATASE FAMILY MEMBER"/>
    <property type="match status" value="1"/>
</dbReference>
<proteinExistence type="inferred from homology"/>